<feature type="compositionally biased region" description="Polar residues" evidence="1">
    <location>
        <begin position="534"/>
        <end position="554"/>
    </location>
</feature>
<feature type="region of interest" description="Disordered" evidence="1">
    <location>
        <begin position="698"/>
        <end position="761"/>
    </location>
</feature>
<feature type="region of interest" description="Disordered" evidence="1">
    <location>
        <begin position="784"/>
        <end position="808"/>
    </location>
</feature>
<feature type="compositionally biased region" description="Basic and acidic residues" evidence="1">
    <location>
        <begin position="191"/>
        <end position="213"/>
    </location>
</feature>
<proteinExistence type="predicted"/>
<dbReference type="VEuPathDB" id="ToxoDB:CSUI_006235"/>
<keyword evidence="3" id="KW-1185">Reference proteome</keyword>
<dbReference type="AlphaFoldDB" id="A0A2C6KHG1"/>
<evidence type="ECO:0000313" key="3">
    <source>
        <dbReference type="Proteomes" id="UP000221165"/>
    </source>
</evidence>
<evidence type="ECO:0000256" key="1">
    <source>
        <dbReference type="SAM" id="MobiDB-lite"/>
    </source>
</evidence>
<organism evidence="2 3">
    <name type="scientific">Cystoisospora suis</name>
    <dbReference type="NCBI Taxonomy" id="483139"/>
    <lineage>
        <taxon>Eukaryota</taxon>
        <taxon>Sar</taxon>
        <taxon>Alveolata</taxon>
        <taxon>Apicomplexa</taxon>
        <taxon>Conoidasida</taxon>
        <taxon>Coccidia</taxon>
        <taxon>Eucoccidiorida</taxon>
        <taxon>Eimeriorina</taxon>
        <taxon>Sarcocystidae</taxon>
        <taxon>Cystoisospora</taxon>
    </lineage>
</organism>
<feature type="region of interest" description="Disordered" evidence="1">
    <location>
        <begin position="244"/>
        <end position="278"/>
    </location>
</feature>
<feature type="compositionally biased region" description="Basic and acidic residues" evidence="1">
    <location>
        <begin position="928"/>
        <end position="948"/>
    </location>
</feature>
<dbReference type="EMBL" id="MIGC01003115">
    <property type="protein sequence ID" value="PHJ19930.1"/>
    <property type="molecule type" value="Genomic_DNA"/>
</dbReference>
<feature type="region of interest" description="Disordered" evidence="1">
    <location>
        <begin position="149"/>
        <end position="222"/>
    </location>
</feature>
<gene>
    <name evidence="2" type="ORF">CSUI_006235</name>
</gene>
<feature type="compositionally biased region" description="Basic and acidic residues" evidence="1">
    <location>
        <begin position="698"/>
        <end position="709"/>
    </location>
</feature>
<feature type="region of interest" description="Disordered" evidence="1">
    <location>
        <begin position="619"/>
        <end position="686"/>
    </location>
</feature>
<feature type="compositionally biased region" description="Basic and acidic residues" evidence="1">
    <location>
        <begin position="633"/>
        <end position="671"/>
    </location>
</feature>
<feature type="region of interest" description="Disordered" evidence="1">
    <location>
        <begin position="303"/>
        <end position="328"/>
    </location>
</feature>
<dbReference type="GeneID" id="94429610"/>
<feature type="compositionally biased region" description="Acidic residues" evidence="1">
    <location>
        <begin position="797"/>
        <end position="808"/>
    </location>
</feature>
<feature type="compositionally biased region" description="Acidic residues" evidence="1">
    <location>
        <begin position="39"/>
        <end position="49"/>
    </location>
</feature>
<sequence>MAKRAKGKSKIVAPGSKCVPNSERPGTISTSSGLNATADTEETAEEPNEDCFLSDQPCGQKKKSLQPGEYEIVHQGTVDLSELFGEQSKLPMHKSIPEKLRIRTNLGPTATVRLSWPVDFPKGQAQFFPETHHLQIFLPVLARCHASPAEASQPVSADQPTQDEEQNQQRVEDSEEPTAQELQQGGGDCVYSRDDEKKGRSDCNKATSDEELQRLSYPVPPASDELAKLDTIVGIKEQEYNCSLKPNNVETSNSPSSSVPPVEPASEHHDNSEQDTMLPTYEIDNILKAHRRNARLRRELLLGETAGPSNPDWHTITPNTSNENAGDKEETQAQEIDTTLGKEFVPRTPAEISLVPFERKGSALLQETHPDRETNELSIPDKQQNPCPGATSLDLSTAEKEEADHFAQPHPLVECLEDVTPVKVREARDHVPTAESKTVQAEHDPLSLRRNKSIQDDDEKDVEVHELSHQLTLETAQNLVLYLPFPAGLWEPVHGSGKVHVSQSRHEHVDLLCVPLGGSRLLRVDLNQKDESPRTSSRMSTVKSPESQQLQTPSQRRRCVWKGRAIDLLDDRQYRFSFEDVNSLDIHIRNKLATPRNSSNRPSNTEFFDIPQSSLRHLESGERSFHGEQTTSVERDSRNRETQEDGKEDVEQRLLHDEEEYILKEGLERSGRPTNAASNRGEDIEDKETRDFFQNLHDQNKQDQSEENLRNAGSSKAFIETSDTDPLEKKKEEEEEESPRETGNQHTAKSIREGDQLKTNTKMTKTIDNLGDFSSVEEPFHYRTTLSSPSISRREDEDNQIDEVKDDEEITWTARVLIRKQRRGKWIEQEEDSENVEGTRTLLVLPAPTQPPSREMKNKSLQETSSLGKDNSLLKKNQRGDREEDREEHLHQNTEETSPTPSVDRNLEDEEENEKRERRTMEATLSQDADKKGSFQKEERKEENRSVQEDINSDEDEAEDRRAACTVGQLLLLQSQIWREIF</sequence>
<feature type="region of interest" description="Disordered" evidence="1">
    <location>
        <begin position="1"/>
        <end position="65"/>
    </location>
</feature>
<protein>
    <submittedName>
        <fullName evidence="2">Pre-rna processing pih1 nop17 protein</fullName>
    </submittedName>
</protein>
<feature type="region of interest" description="Disordered" evidence="1">
    <location>
        <begin position="825"/>
        <end position="962"/>
    </location>
</feature>
<accession>A0A2C6KHG1</accession>
<name>A0A2C6KHG1_9APIC</name>
<dbReference type="RefSeq" id="XP_067921622.1">
    <property type="nucleotide sequence ID" value="XM_068066399.1"/>
</dbReference>
<feature type="compositionally biased region" description="Basic and acidic residues" evidence="1">
    <location>
        <begin position="878"/>
        <end position="894"/>
    </location>
</feature>
<evidence type="ECO:0000313" key="2">
    <source>
        <dbReference type="EMBL" id="PHJ19930.1"/>
    </source>
</evidence>
<dbReference type="Proteomes" id="UP000221165">
    <property type="component" value="Unassembled WGS sequence"/>
</dbReference>
<feature type="region of interest" description="Disordered" evidence="1">
    <location>
        <begin position="525"/>
        <end position="556"/>
    </location>
</feature>
<comment type="caution">
    <text evidence="2">The sequence shown here is derived from an EMBL/GenBank/DDBJ whole genome shotgun (WGS) entry which is preliminary data.</text>
</comment>
<reference evidence="2 3" key="1">
    <citation type="journal article" date="2017" name="Int. J. Parasitol.">
        <title>The genome of the protozoan parasite Cystoisospora suis and a reverse vaccinology approach to identify vaccine candidates.</title>
        <authorList>
            <person name="Palmieri N."/>
            <person name="Shrestha A."/>
            <person name="Ruttkowski B."/>
            <person name="Beck T."/>
            <person name="Vogl C."/>
            <person name="Tomley F."/>
            <person name="Blake D.P."/>
            <person name="Joachim A."/>
        </authorList>
    </citation>
    <scope>NUCLEOTIDE SEQUENCE [LARGE SCALE GENOMIC DNA]</scope>
    <source>
        <strain evidence="2 3">Wien I</strain>
    </source>
</reference>
<feature type="compositionally biased region" description="Low complexity" evidence="1">
    <location>
        <begin position="246"/>
        <end position="260"/>
    </location>
</feature>
<dbReference type="OrthoDB" id="5135119at2759"/>